<accession>A0A9P0MKY4</accession>
<organism evidence="1 2">
    <name type="scientific">Nezara viridula</name>
    <name type="common">Southern green stink bug</name>
    <name type="synonym">Cimex viridulus</name>
    <dbReference type="NCBI Taxonomy" id="85310"/>
    <lineage>
        <taxon>Eukaryota</taxon>
        <taxon>Metazoa</taxon>
        <taxon>Ecdysozoa</taxon>
        <taxon>Arthropoda</taxon>
        <taxon>Hexapoda</taxon>
        <taxon>Insecta</taxon>
        <taxon>Pterygota</taxon>
        <taxon>Neoptera</taxon>
        <taxon>Paraneoptera</taxon>
        <taxon>Hemiptera</taxon>
        <taxon>Heteroptera</taxon>
        <taxon>Panheteroptera</taxon>
        <taxon>Pentatomomorpha</taxon>
        <taxon>Pentatomoidea</taxon>
        <taxon>Pentatomidae</taxon>
        <taxon>Pentatominae</taxon>
        <taxon>Nezara</taxon>
    </lineage>
</organism>
<reference evidence="1" key="1">
    <citation type="submission" date="2022-01" db="EMBL/GenBank/DDBJ databases">
        <authorList>
            <person name="King R."/>
        </authorList>
    </citation>
    <scope>NUCLEOTIDE SEQUENCE</scope>
</reference>
<gene>
    <name evidence="1" type="ORF">NEZAVI_LOCUS5826</name>
</gene>
<evidence type="ECO:0000313" key="1">
    <source>
        <dbReference type="EMBL" id="CAH1395576.1"/>
    </source>
</evidence>
<name>A0A9P0MKY4_NEZVI</name>
<dbReference type="Proteomes" id="UP001152798">
    <property type="component" value="Chromosome 3"/>
</dbReference>
<dbReference type="AlphaFoldDB" id="A0A9P0MKY4"/>
<protein>
    <submittedName>
        <fullName evidence="1">Uncharacterized protein</fullName>
    </submittedName>
</protein>
<keyword evidence="2" id="KW-1185">Reference proteome</keyword>
<dbReference type="EMBL" id="OV725079">
    <property type="protein sequence ID" value="CAH1395576.1"/>
    <property type="molecule type" value="Genomic_DNA"/>
</dbReference>
<proteinExistence type="predicted"/>
<sequence>MYTYLSTSLIHRNPDPGNDLRHAIFPTLSAGTLSQGWEEPTEDNGQELLRQETIRGSGLASDEAGFNGLLRMTPTDRMSEETTAILLLSVKYRRTDLS</sequence>
<evidence type="ECO:0000313" key="2">
    <source>
        <dbReference type="Proteomes" id="UP001152798"/>
    </source>
</evidence>